<feature type="transmembrane region" description="Helical" evidence="9">
    <location>
        <begin position="317"/>
        <end position="337"/>
    </location>
</feature>
<evidence type="ECO:0000256" key="9">
    <source>
        <dbReference type="SAM" id="Phobius"/>
    </source>
</evidence>
<gene>
    <name evidence="11" type="ORF">AO384_1708</name>
</gene>
<organism evidence="11 12">
    <name type="scientific">Moraxella catarrhalis</name>
    <name type="common">Branhamella catarrhalis</name>
    <dbReference type="NCBI Taxonomy" id="480"/>
    <lineage>
        <taxon>Bacteria</taxon>
        <taxon>Pseudomonadati</taxon>
        <taxon>Pseudomonadota</taxon>
        <taxon>Gammaproteobacteria</taxon>
        <taxon>Moraxellales</taxon>
        <taxon>Moraxellaceae</taxon>
        <taxon>Moraxella</taxon>
    </lineage>
</organism>
<dbReference type="InterPro" id="IPR018461">
    <property type="entry name" value="Na/H_Antiport_NhaC-like_C"/>
</dbReference>
<dbReference type="OrthoDB" id="9762978at2"/>
<dbReference type="AlphaFoldDB" id="A0A198UFR5"/>
<evidence type="ECO:0000256" key="1">
    <source>
        <dbReference type="ARBA" id="ARBA00004651"/>
    </source>
</evidence>
<dbReference type="NCBIfam" id="TIGR00931">
    <property type="entry name" value="antiport_nhaC"/>
    <property type="match status" value="1"/>
</dbReference>
<sequence>MARTQPIEPSGNFLLDIAPLLFTIVIMMVQFFGFDDFTPHIPLVCGLVITGLFVRFRKKKWIGMENHFYKVIRVGLPAIILFITIGMLIAAWIISGAVATVLYYGFAVFTPATFLVASCILCSILSLATGTSWGTVGTVGLALMGIGHGLGIPDAWTAGAIISGAFFGDKMSPLSETTNLTPAVVGVDLWDHIKGMIPTTLPAMTVSLLVYAYVGISYQDQVADFADIQLMRETLAANYTISLFTLLPGLVVIISALMRMPALPTVLGGIIVACLMAIIFQGTGVKELFNVLQNGVISQTGVEIVDKLLSKGGVMSMTWVVILTLLALSFVGALEYYGTLNAILQKINSFVRTRFGLVGASYASTISIGTIIGDVYTSLVLPGRLLKDKYTQMGYKRTTLTRSIEDCGTLLSPLIPWNMGGGFVAATLGVATILYAPYAIACWLSPIFGIIWLILDKFIPREESTNIATTAEEDSIATL</sequence>
<evidence type="ECO:0000259" key="10">
    <source>
        <dbReference type="Pfam" id="PF03553"/>
    </source>
</evidence>
<dbReference type="EMBL" id="LXHC01000025">
    <property type="protein sequence ID" value="OAU95174.1"/>
    <property type="molecule type" value="Genomic_DNA"/>
</dbReference>
<keyword evidence="6 9" id="KW-1133">Transmembrane helix</keyword>
<keyword evidence="7 9" id="KW-0472">Membrane</keyword>
<comment type="similarity">
    <text evidence="8">Belongs to the NhaC Na(+)/H(+) (TC 2.A.35) antiporter family.</text>
</comment>
<feature type="transmembrane region" description="Helical" evidence="9">
    <location>
        <begin position="435"/>
        <end position="455"/>
    </location>
</feature>
<evidence type="ECO:0000256" key="2">
    <source>
        <dbReference type="ARBA" id="ARBA00022448"/>
    </source>
</evidence>
<evidence type="ECO:0000256" key="3">
    <source>
        <dbReference type="ARBA" id="ARBA00022449"/>
    </source>
</evidence>
<evidence type="ECO:0000256" key="7">
    <source>
        <dbReference type="ARBA" id="ARBA00023136"/>
    </source>
</evidence>
<feature type="transmembrane region" description="Helical" evidence="9">
    <location>
        <begin position="195"/>
        <end position="214"/>
    </location>
</feature>
<keyword evidence="3" id="KW-0050">Antiport</keyword>
<dbReference type="PATRIC" id="fig|480.237.peg.1717"/>
<dbReference type="PANTHER" id="PTHR33451:SF3">
    <property type="entry name" value="MALATE-2H(+)_NA(+)-LACTATE ANTIPORTER"/>
    <property type="match status" value="1"/>
</dbReference>
<dbReference type="Pfam" id="PF03553">
    <property type="entry name" value="Na_H_antiporter"/>
    <property type="match status" value="1"/>
</dbReference>
<name>A0A198UFR5_MORCA</name>
<dbReference type="InterPro" id="IPR004770">
    <property type="entry name" value="Na/H_antiport_NhaC"/>
</dbReference>
<protein>
    <submittedName>
        <fullName evidence="11">Na+/H+ antiporter NhaC</fullName>
    </submittedName>
</protein>
<feature type="transmembrane region" description="Helical" evidence="9">
    <location>
        <begin position="357"/>
        <end position="386"/>
    </location>
</feature>
<feature type="transmembrane region" description="Helical" evidence="9">
    <location>
        <begin position="262"/>
        <end position="280"/>
    </location>
</feature>
<dbReference type="Proteomes" id="UP000078228">
    <property type="component" value="Unassembled WGS sequence"/>
</dbReference>
<accession>A0A198UFR5</accession>
<keyword evidence="5 9" id="KW-0812">Transmembrane</keyword>
<evidence type="ECO:0000256" key="5">
    <source>
        <dbReference type="ARBA" id="ARBA00022692"/>
    </source>
</evidence>
<evidence type="ECO:0000313" key="11">
    <source>
        <dbReference type="EMBL" id="OAU95174.1"/>
    </source>
</evidence>
<keyword evidence="4" id="KW-1003">Cell membrane</keyword>
<evidence type="ECO:0000256" key="4">
    <source>
        <dbReference type="ARBA" id="ARBA00022475"/>
    </source>
</evidence>
<feature type="transmembrane region" description="Helical" evidence="9">
    <location>
        <begin position="37"/>
        <end position="54"/>
    </location>
</feature>
<evidence type="ECO:0000256" key="8">
    <source>
        <dbReference type="ARBA" id="ARBA00038435"/>
    </source>
</evidence>
<reference evidence="11 12" key="1">
    <citation type="journal article" date="2016" name="Genome Biol. Evol.">
        <title>Comparative Genomic Analyses of the Moraxella catarrhalis Serosensitive and Seroresistant Lineages Demonstrate Their Independent Evolution.</title>
        <authorList>
            <person name="Earl J.P."/>
            <person name="de Vries S.P."/>
            <person name="Ahmed A."/>
            <person name="Powell E."/>
            <person name="Schultz M.P."/>
            <person name="Hermans P.W."/>
            <person name="Hill D.J."/>
            <person name="Zhou Z."/>
            <person name="Constantinidou C.I."/>
            <person name="Hu F.Z."/>
            <person name="Bootsma H.J."/>
            <person name="Ehrlich G.D."/>
        </authorList>
    </citation>
    <scope>NUCLEOTIDE SEQUENCE [LARGE SCALE GENOMIC DNA]</scope>
    <source>
        <strain evidence="11 12">Z7542</strain>
    </source>
</reference>
<feature type="transmembrane region" description="Helical" evidence="9">
    <location>
        <begin position="235"/>
        <end position="256"/>
    </location>
</feature>
<dbReference type="PANTHER" id="PTHR33451">
    <property type="entry name" value="MALATE-2H(+)/NA(+)-LACTATE ANTIPORTER"/>
    <property type="match status" value="1"/>
</dbReference>
<dbReference type="RefSeq" id="WP_064611312.1">
    <property type="nucleotide sequence ID" value="NZ_LXHB01000090.1"/>
</dbReference>
<comment type="caution">
    <text evidence="11">The sequence shown here is derived from an EMBL/GenBank/DDBJ whole genome shotgun (WGS) entry which is preliminary data.</text>
</comment>
<feature type="transmembrane region" description="Helical" evidence="9">
    <location>
        <begin position="74"/>
        <end position="95"/>
    </location>
</feature>
<keyword evidence="2" id="KW-0813">Transport</keyword>
<dbReference type="GO" id="GO:0005886">
    <property type="term" value="C:plasma membrane"/>
    <property type="evidence" value="ECO:0007669"/>
    <property type="project" value="UniProtKB-SubCell"/>
</dbReference>
<feature type="transmembrane region" description="Helical" evidence="9">
    <location>
        <begin position="12"/>
        <end position="31"/>
    </location>
</feature>
<comment type="subcellular location">
    <subcellularLocation>
        <location evidence="1">Cell membrane</location>
        <topology evidence="1">Multi-pass membrane protein</topology>
    </subcellularLocation>
</comment>
<dbReference type="InterPro" id="IPR052180">
    <property type="entry name" value="NhaC_Na-H+_Antiporter"/>
</dbReference>
<feature type="domain" description="Na+/H+ antiporter NhaC-like C-terminal" evidence="10">
    <location>
        <begin position="164"/>
        <end position="454"/>
    </location>
</feature>
<dbReference type="GO" id="GO:0015297">
    <property type="term" value="F:antiporter activity"/>
    <property type="evidence" value="ECO:0007669"/>
    <property type="project" value="UniProtKB-KW"/>
</dbReference>
<keyword evidence="12" id="KW-1185">Reference proteome</keyword>
<evidence type="ECO:0000313" key="12">
    <source>
        <dbReference type="Proteomes" id="UP000078228"/>
    </source>
</evidence>
<evidence type="ECO:0000256" key="6">
    <source>
        <dbReference type="ARBA" id="ARBA00022989"/>
    </source>
</evidence>
<feature type="transmembrane region" description="Helical" evidence="9">
    <location>
        <begin position="101"/>
        <end position="127"/>
    </location>
</feature>
<proteinExistence type="inferred from homology"/>